<dbReference type="EMBL" id="CP003639">
    <property type="protein sequence ID" value="AFM42790.1"/>
    <property type="molecule type" value="Genomic_DNA"/>
</dbReference>
<feature type="domain" description="Bacterial Ig" evidence="3">
    <location>
        <begin position="639"/>
        <end position="713"/>
    </location>
</feature>
<feature type="region of interest" description="Disordered" evidence="1">
    <location>
        <begin position="588"/>
        <end position="646"/>
    </location>
</feature>
<dbReference type="STRING" id="646529.Desaci_3914"/>
<dbReference type="eggNOG" id="COG2911">
    <property type="taxonomic scope" value="Bacteria"/>
</dbReference>
<dbReference type="InterPro" id="IPR013783">
    <property type="entry name" value="Ig-like_fold"/>
</dbReference>
<dbReference type="Gene3D" id="2.60.40.10">
    <property type="entry name" value="Immunoglobulins"/>
    <property type="match status" value="1"/>
</dbReference>
<evidence type="ECO:0000256" key="2">
    <source>
        <dbReference type="SAM" id="SignalP"/>
    </source>
</evidence>
<protein>
    <submittedName>
        <fullName evidence="4">Cell wall-binding protein</fullName>
    </submittedName>
</protein>
<evidence type="ECO:0000313" key="4">
    <source>
        <dbReference type="EMBL" id="AFM42790.1"/>
    </source>
</evidence>
<keyword evidence="2" id="KW-0732">Signal</keyword>
<dbReference type="Pfam" id="PF04122">
    <property type="entry name" value="CW_binding_2"/>
    <property type="match status" value="3"/>
</dbReference>
<dbReference type="AlphaFoldDB" id="I4DAG6"/>
<reference evidence="4 5" key="1">
    <citation type="journal article" date="2012" name="J. Bacteriol.">
        <title>Complete genome sequences of Desulfosporosinus orientis DSM765T, Desulfosporosinus youngiae DSM17734T, Desulfosporosinus meridiei DSM13257T, and Desulfosporosinus acidiphilus DSM22704T.</title>
        <authorList>
            <person name="Pester M."/>
            <person name="Brambilla E."/>
            <person name="Alazard D."/>
            <person name="Rattei T."/>
            <person name="Weinmaier T."/>
            <person name="Han J."/>
            <person name="Lucas S."/>
            <person name="Lapidus A."/>
            <person name="Cheng J.F."/>
            <person name="Goodwin L."/>
            <person name="Pitluck S."/>
            <person name="Peters L."/>
            <person name="Ovchinnikova G."/>
            <person name="Teshima H."/>
            <person name="Detter J.C."/>
            <person name="Han C.S."/>
            <person name="Tapia R."/>
            <person name="Land M.L."/>
            <person name="Hauser L."/>
            <person name="Kyrpides N.C."/>
            <person name="Ivanova N.N."/>
            <person name="Pagani I."/>
            <person name="Huntmann M."/>
            <person name="Wei C.L."/>
            <person name="Davenport K.W."/>
            <person name="Daligault H."/>
            <person name="Chain P.S."/>
            <person name="Chen A."/>
            <person name="Mavromatis K."/>
            <person name="Markowitz V."/>
            <person name="Szeto E."/>
            <person name="Mikhailova N."/>
            <person name="Pati A."/>
            <person name="Wagner M."/>
            <person name="Woyke T."/>
            <person name="Ollivier B."/>
            <person name="Klenk H.P."/>
            <person name="Spring S."/>
            <person name="Loy A."/>
        </authorList>
    </citation>
    <scope>NUCLEOTIDE SEQUENCE [LARGE SCALE GENOMIC DNA]</scope>
    <source>
        <strain evidence="5">DSM 22704 / JCM 16185 / SJ4</strain>
    </source>
</reference>
<keyword evidence="5" id="KW-1185">Reference proteome</keyword>
<dbReference type="OrthoDB" id="1789587at2"/>
<dbReference type="HOGENOM" id="CLU_274824_0_0_9"/>
<name>I4DAG6_DESAJ</name>
<feature type="signal peptide" evidence="2">
    <location>
        <begin position="1"/>
        <end position="31"/>
    </location>
</feature>
<dbReference type="KEGG" id="dai:Desaci_3914"/>
<dbReference type="Proteomes" id="UP000002892">
    <property type="component" value="Chromosome"/>
</dbReference>
<accession>I4DAG6</accession>
<gene>
    <name evidence="4" type="ordered locus">Desaci_3914</name>
</gene>
<organism evidence="4 5">
    <name type="scientific">Desulfosporosinus acidiphilus (strain DSM 22704 / JCM 16185 / SJ4)</name>
    <dbReference type="NCBI Taxonomy" id="646529"/>
    <lineage>
        <taxon>Bacteria</taxon>
        <taxon>Bacillati</taxon>
        <taxon>Bacillota</taxon>
        <taxon>Clostridia</taxon>
        <taxon>Eubacteriales</taxon>
        <taxon>Desulfitobacteriaceae</taxon>
        <taxon>Desulfosporosinus</taxon>
    </lineage>
</organism>
<dbReference type="PANTHER" id="PTHR30032">
    <property type="entry name" value="N-ACETYLMURAMOYL-L-ALANINE AMIDASE-RELATED"/>
    <property type="match status" value="1"/>
</dbReference>
<sequence>MSRFYSNRFVASLAITALTVASGLTPSVVMASEGNAKPTYNVLTTQSLVNTLTRLGGFDRYDTAVEIADYGWQSASTAVLAPSGDRNMVDALASSSLAKAVDGPILLTDQNSVPSATMTELKKLGVTKVYMVSGTAVISTKVESSLSAAGIQSIRLGGNDRYETAVNIAKEIQKIKPYQEMVVTNSYSNADAISIAPIAAAKGIPILLVDKDSVPTVVSDFIKSSGITKTYVIGGTAVVSDSVKDALPNAMRLGGNDRFETNTEVLKQFENLIVGGTMFFANGSDTSLIDSLTGAPMAAKLGGAIVLANKEAVPDGTKGFIQTDIVLKNPGILGGTSVMSDSPVQSLGYAQPDQSVILNGAVELTTPDATYKDEAVNGNILVDADNETLQNVHVKGTVFVDPGKGGTATLEGVQADRIVILSGADHSIYLKGTQSDNLVVSSSSDAHVVAETGTTIGSTLVQSDAIVESESGSNVGLLSAQSRLAEQINVQLQGTFSNDVDLSGSVKLIAATDAVIPTVRVAGAMTPDSIQLAGQFPSVSISDNSSITVLSGKVGKLETKGTSSIVVKSGAEITNLVSNGGTINVSGGGTVNGKTTTNTPTELGSIPSTPFATSGGSGTSVGRDRDTPQTVQPVITGPLRAGDTTISGTAEAGATVSIERNGTEIGTATADGTTGAYTVTLNDGVTLSTNDTLSITATAPGKTESNVTSVTVSAVPALTQTTPPAITGTVRAGDTTITGTAEVGAVVSVKRSGVEIGTATVDGTTGAYTVTLNDGVTLSTNDTLSITATAPGKTESNVTSVTVSAVPALTQTTPPAITGTVRAGDTTITGTAEVWAVVNVKRSGIEIGAATADGTTGAYTVTLNDGVTLSTNDTLSITATAPSKTESNTTSVTVAAALVQTTAPAVTGTVGAGETMISGTAETGATVSVKRSGIEIGAAIADGTTGDYMLKLNNGVTLVENDVLSITATAPGKVESSATSVTVAAALYPTTTPTVTGMVRAGDIMISGTTDPEAKVCIMRGETVIGTATAAGTGVYTVTLDGGVNLAEDDVLSIIAKAPDKAMSEVVSVTVAESLIQTQTTPPAITGTVRVTDTTIAGTAEAGSTVSVKRGGIEIGTATADGTTGAYTLSLNNGVTLSANDELSITATAPGKTDSNALIITVES</sequence>
<evidence type="ECO:0000256" key="1">
    <source>
        <dbReference type="SAM" id="MobiDB-lite"/>
    </source>
</evidence>
<dbReference type="PANTHER" id="PTHR30032:SF8">
    <property type="entry name" value="GERMINATION-SPECIFIC N-ACETYLMURAMOYL-L-ALANINE AMIDASE"/>
    <property type="match status" value="1"/>
</dbReference>
<dbReference type="RefSeq" id="WP_014828777.1">
    <property type="nucleotide sequence ID" value="NC_018068.1"/>
</dbReference>
<feature type="domain" description="Bacterial Ig" evidence="3">
    <location>
        <begin position="728"/>
        <end position="804"/>
    </location>
</feature>
<evidence type="ECO:0000259" key="3">
    <source>
        <dbReference type="Pfam" id="PF17936"/>
    </source>
</evidence>
<feature type="chain" id="PRO_5003687849" evidence="2">
    <location>
        <begin position="32"/>
        <end position="1164"/>
    </location>
</feature>
<dbReference type="eggNOG" id="COG2247">
    <property type="taxonomic scope" value="Bacteria"/>
</dbReference>
<feature type="domain" description="Bacterial Ig" evidence="3">
    <location>
        <begin position="1088"/>
        <end position="1162"/>
    </location>
</feature>
<dbReference type="InterPro" id="IPR041498">
    <property type="entry name" value="Big_6"/>
</dbReference>
<dbReference type="Pfam" id="PF17936">
    <property type="entry name" value="Big_6"/>
    <property type="match status" value="4"/>
</dbReference>
<dbReference type="InterPro" id="IPR007253">
    <property type="entry name" value="Cell_wall-bd_2"/>
</dbReference>
<proteinExistence type="predicted"/>
<feature type="domain" description="Bacterial Ig" evidence="3">
    <location>
        <begin position="819"/>
        <end position="895"/>
    </location>
</feature>
<feature type="compositionally biased region" description="Low complexity" evidence="1">
    <location>
        <begin position="592"/>
        <end position="601"/>
    </location>
</feature>
<evidence type="ECO:0000313" key="5">
    <source>
        <dbReference type="Proteomes" id="UP000002892"/>
    </source>
</evidence>
<dbReference type="InterPro" id="IPR051922">
    <property type="entry name" value="Bact_Sporulation_Assoc"/>
</dbReference>
<dbReference type="Gene3D" id="3.40.50.12090">
    <property type="match status" value="2"/>
</dbReference>